<dbReference type="Gene3D" id="3.90.190.10">
    <property type="entry name" value="Protein tyrosine phosphatase superfamily"/>
    <property type="match status" value="1"/>
</dbReference>
<comment type="caution">
    <text evidence="2">The sequence shown here is derived from an EMBL/GenBank/DDBJ whole genome shotgun (WGS) entry which is preliminary data.</text>
</comment>
<dbReference type="InterPro" id="IPR000387">
    <property type="entry name" value="Tyr_Pase_dom"/>
</dbReference>
<dbReference type="InterPro" id="IPR029021">
    <property type="entry name" value="Prot-tyrosine_phosphatase-like"/>
</dbReference>
<protein>
    <submittedName>
        <fullName evidence="2">Tyrosine-protein phosphatase</fullName>
    </submittedName>
</protein>
<sequence length="154" mass="16286">MGSYRLTWRPLAGGHLAIGHKPGRDLRQALAETGCTHVLSLLADHEAGVAASGVQLRLPLVSAEPPGAARSEEVRACFAELRELLASGAKIYVHCSAGLHRTGMVTHAFLRFLGHSRAEALARMAELRAATAEAATEPRLAWGEQFAGPDEASG</sequence>
<gene>
    <name evidence="2" type="ORF">OV079_07660</name>
</gene>
<dbReference type="PROSITE" id="PS00383">
    <property type="entry name" value="TYR_PHOSPHATASE_1"/>
    <property type="match status" value="1"/>
</dbReference>
<name>A0A9X3ETZ4_9BACT</name>
<proteinExistence type="predicted"/>
<feature type="domain" description="Tyrosine specific protein phosphatases" evidence="1">
    <location>
        <begin position="72"/>
        <end position="139"/>
    </location>
</feature>
<organism evidence="2 3">
    <name type="scientific">Nannocystis pusilla</name>
    <dbReference type="NCBI Taxonomy" id="889268"/>
    <lineage>
        <taxon>Bacteria</taxon>
        <taxon>Pseudomonadati</taxon>
        <taxon>Myxococcota</taxon>
        <taxon>Polyangia</taxon>
        <taxon>Nannocystales</taxon>
        <taxon>Nannocystaceae</taxon>
        <taxon>Nannocystis</taxon>
    </lineage>
</organism>
<dbReference type="SUPFAM" id="SSF52799">
    <property type="entry name" value="(Phosphotyrosine protein) phosphatases II"/>
    <property type="match status" value="1"/>
</dbReference>
<evidence type="ECO:0000259" key="1">
    <source>
        <dbReference type="PROSITE" id="PS50056"/>
    </source>
</evidence>
<dbReference type="InterPro" id="IPR016130">
    <property type="entry name" value="Tyr_Pase_AS"/>
</dbReference>
<accession>A0A9X3ETZ4</accession>
<dbReference type="EMBL" id="JAPNKE010000002">
    <property type="protein sequence ID" value="MCY1005448.1"/>
    <property type="molecule type" value="Genomic_DNA"/>
</dbReference>
<dbReference type="Proteomes" id="UP001150924">
    <property type="component" value="Unassembled WGS sequence"/>
</dbReference>
<dbReference type="RefSeq" id="WP_267767126.1">
    <property type="nucleotide sequence ID" value="NZ_JAPNKE010000002.1"/>
</dbReference>
<evidence type="ECO:0000313" key="2">
    <source>
        <dbReference type="EMBL" id="MCY1005448.1"/>
    </source>
</evidence>
<reference evidence="2" key="1">
    <citation type="submission" date="2022-11" db="EMBL/GenBank/DDBJ databases">
        <title>Minimal conservation of predation-associated metabolite biosynthetic gene clusters underscores biosynthetic potential of Myxococcota including descriptions for ten novel species: Archangium lansinium sp. nov., Myxococcus landrumus sp. nov., Nannocystis bai.</title>
        <authorList>
            <person name="Ahearne A."/>
            <person name="Stevens C."/>
            <person name="Phillips K."/>
        </authorList>
    </citation>
    <scope>NUCLEOTIDE SEQUENCE</scope>
    <source>
        <strain evidence="2">Na p29</strain>
    </source>
</reference>
<dbReference type="Pfam" id="PF22785">
    <property type="entry name" value="Tc-R-P"/>
    <property type="match status" value="1"/>
</dbReference>
<keyword evidence="3" id="KW-1185">Reference proteome</keyword>
<evidence type="ECO:0000313" key="3">
    <source>
        <dbReference type="Proteomes" id="UP001150924"/>
    </source>
</evidence>
<dbReference type="AlphaFoldDB" id="A0A9X3ETZ4"/>
<dbReference type="PROSITE" id="PS50056">
    <property type="entry name" value="TYR_PHOSPHATASE_2"/>
    <property type="match status" value="1"/>
</dbReference>